<dbReference type="GO" id="GO:0003677">
    <property type="term" value="F:DNA binding"/>
    <property type="evidence" value="ECO:0007669"/>
    <property type="project" value="InterPro"/>
</dbReference>
<dbReference type="Gene3D" id="1.10.10.60">
    <property type="entry name" value="Homeodomain-like"/>
    <property type="match status" value="1"/>
</dbReference>
<dbReference type="Pfam" id="PF05225">
    <property type="entry name" value="HTH_psq"/>
    <property type="match status" value="1"/>
</dbReference>
<protein>
    <recommendedName>
        <fullName evidence="1">HTH psq-type domain-containing protein</fullName>
    </recommendedName>
</protein>
<feature type="domain" description="HTH psq-type" evidence="1">
    <location>
        <begin position="17"/>
        <end position="51"/>
    </location>
</feature>
<name>A0AAD6H1C0_9EURO</name>
<evidence type="ECO:0000259" key="1">
    <source>
        <dbReference type="Pfam" id="PF05225"/>
    </source>
</evidence>
<gene>
    <name evidence="2" type="ORF">N7450_001321</name>
</gene>
<organism evidence="2 3">
    <name type="scientific">Penicillium hetheringtonii</name>
    <dbReference type="NCBI Taxonomy" id="911720"/>
    <lineage>
        <taxon>Eukaryota</taxon>
        <taxon>Fungi</taxon>
        <taxon>Dikarya</taxon>
        <taxon>Ascomycota</taxon>
        <taxon>Pezizomycotina</taxon>
        <taxon>Eurotiomycetes</taxon>
        <taxon>Eurotiomycetidae</taxon>
        <taxon>Eurotiales</taxon>
        <taxon>Aspergillaceae</taxon>
        <taxon>Penicillium</taxon>
    </lineage>
</organism>
<comment type="caution">
    <text evidence="2">The sequence shown here is derived from an EMBL/GenBank/DDBJ whole genome shotgun (WGS) entry which is preliminary data.</text>
</comment>
<dbReference type="Proteomes" id="UP001216150">
    <property type="component" value="Unassembled WGS sequence"/>
</dbReference>
<dbReference type="AlphaFoldDB" id="A0AAD6H1C0"/>
<proteinExistence type="predicted"/>
<dbReference type="SUPFAM" id="SSF46689">
    <property type="entry name" value="Homeodomain-like"/>
    <property type="match status" value="1"/>
</dbReference>
<evidence type="ECO:0000313" key="3">
    <source>
        <dbReference type="Proteomes" id="UP001216150"/>
    </source>
</evidence>
<reference evidence="2 3" key="1">
    <citation type="journal article" date="2023" name="IMA Fungus">
        <title>Comparative genomic study of the Penicillium genus elucidates a diverse pangenome and 15 lateral gene transfer events.</title>
        <authorList>
            <person name="Petersen C."/>
            <person name="Sorensen T."/>
            <person name="Nielsen M.R."/>
            <person name="Sondergaard T.E."/>
            <person name="Sorensen J.L."/>
            <person name="Fitzpatrick D.A."/>
            <person name="Frisvad J.C."/>
            <person name="Nielsen K.L."/>
        </authorList>
    </citation>
    <scope>NUCLEOTIDE SEQUENCE [LARGE SCALE GENOMIC DNA]</scope>
    <source>
        <strain evidence="2 3">IBT 29057</strain>
    </source>
</reference>
<evidence type="ECO:0000313" key="2">
    <source>
        <dbReference type="EMBL" id="KAJ5600254.1"/>
    </source>
</evidence>
<dbReference type="InterPro" id="IPR009057">
    <property type="entry name" value="Homeodomain-like_sf"/>
</dbReference>
<dbReference type="InterPro" id="IPR007889">
    <property type="entry name" value="HTH_Psq"/>
</dbReference>
<keyword evidence="3" id="KW-1185">Reference proteome</keyword>
<accession>A0AAD6H1C0</accession>
<dbReference type="EMBL" id="JAQJAC010000001">
    <property type="protein sequence ID" value="KAJ5600254.1"/>
    <property type="molecule type" value="Genomic_DNA"/>
</dbReference>
<sequence length="54" mass="5951">MPPKRSESWQKAAKQEGKILFALEDIKKGRIKSLCAAAKLYNIPFSTLQNCAAG</sequence>